<keyword evidence="2" id="KW-1133">Transmembrane helix</keyword>
<protein>
    <submittedName>
        <fullName evidence="3">DUF3618 domain-containing protein</fullName>
    </submittedName>
</protein>
<proteinExistence type="predicted"/>
<name>A0A367EK72_9ACTN</name>
<sequence>MTGKSHSHGPKPTPDELRAQVEETRRELGETVEALAARADVRAQARQKATQLRSQASEKAHTMGDRIQHRTPQPVRDKAHQAAEMTRAGGGAPLVAGVAVLAVLLAVRSRRH</sequence>
<evidence type="ECO:0000313" key="4">
    <source>
        <dbReference type="Proteomes" id="UP000253507"/>
    </source>
</evidence>
<reference evidence="3 4" key="1">
    <citation type="submission" date="2018-06" db="EMBL/GenBank/DDBJ databases">
        <title>Streptomyces reniochalinae sp. nov. and Streptomyces diacarnus sp. nov. from marine sponges.</title>
        <authorList>
            <person name="Li L."/>
        </authorList>
    </citation>
    <scope>NUCLEOTIDE SEQUENCE [LARGE SCALE GENOMIC DNA]</scope>
    <source>
        <strain evidence="3 4">LHW50302</strain>
    </source>
</reference>
<keyword evidence="2" id="KW-0812">Transmembrane</keyword>
<feature type="transmembrane region" description="Helical" evidence="2">
    <location>
        <begin position="88"/>
        <end position="107"/>
    </location>
</feature>
<evidence type="ECO:0000256" key="2">
    <source>
        <dbReference type="SAM" id="Phobius"/>
    </source>
</evidence>
<accession>A0A367EK72</accession>
<keyword evidence="2" id="KW-0472">Membrane</keyword>
<gene>
    <name evidence="3" type="ORF">DQ392_15750</name>
</gene>
<dbReference type="Pfam" id="PF12277">
    <property type="entry name" value="DUF3618"/>
    <property type="match status" value="1"/>
</dbReference>
<dbReference type="Proteomes" id="UP000253507">
    <property type="component" value="Unassembled WGS sequence"/>
</dbReference>
<dbReference type="OrthoDB" id="4568798at2"/>
<evidence type="ECO:0000313" key="3">
    <source>
        <dbReference type="EMBL" id="RCG18112.1"/>
    </source>
</evidence>
<dbReference type="InterPro" id="IPR022062">
    <property type="entry name" value="DUF3618"/>
</dbReference>
<organism evidence="3 4">
    <name type="scientific">Streptomyces reniochalinae</name>
    <dbReference type="NCBI Taxonomy" id="2250578"/>
    <lineage>
        <taxon>Bacteria</taxon>
        <taxon>Bacillati</taxon>
        <taxon>Actinomycetota</taxon>
        <taxon>Actinomycetes</taxon>
        <taxon>Kitasatosporales</taxon>
        <taxon>Streptomycetaceae</taxon>
        <taxon>Streptomyces</taxon>
    </lineage>
</organism>
<feature type="region of interest" description="Disordered" evidence="1">
    <location>
        <begin position="52"/>
        <end position="74"/>
    </location>
</feature>
<keyword evidence="4" id="KW-1185">Reference proteome</keyword>
<feature type="compositionally biased region" description="Basic and acidic residues" evidence="1">
    <location>
        <begin position="56"/>
        <end position="68"/>
    </location>
</feature>
<dbReference type="EMBL" id="QOIM01000034">
    <property type="protein sequence ID" value="RCG18112.1"/>
    <property type="molecule type" value="Genomic_DNA"/>
</dbReference>
<dbReference type="AlphaFoldDB" id="A0A367EK72"/>
<evidence type="ECO:0000256" key="1">
    <source>
        <dbReference type="SAM" id="MobiDB-lite"/>
    </source>
</evidence>
<comment type="caution">
    <text evidence="3">The sequence shown here is derived from an EMBL/GenBank/DDBJ whole genome shotgun (WGS) entry which is preliminary data.</text>
</comment>
<feature type="region of interest" description="Disordered" evidence="1">
    <location>
        <begin position="1"/>
        <end position="20"/>
    </location>
</feature>
<dbReference type="RefSeq" id="WP_114016226.1">
    <property type="nucleotide sequence ID" value="NZ_QOIM01000034.1"/>
</dbReference>